<organism evidence="2 3">
    <name type="scientific">Sphingomonas oligophenolica</name>
    <dbReference type="NCBI Taxonomy" id="301154"/>
    <lineage>
        <taxon>Bacteria</taxon>
        <taxon>Pseudomonadati</taxon>
        <taxon>Pseudomonadota</taxon>
        <taxon>Alphaproteobacteria</taxon>
        <taxon>Sphingomonadales</taxon>
        <taxon>Sphingomonadaceae</taxon>
        <taxon>Sphingomonas</taxon>
    </lineage>
</organism>
<feature type="transmembrane region" description="Helical" evidence="1">
    <location>
        <begin position="62"/>
        <end position="82"/>
    </location>
</feature>
<sequence length="140" mass="14366">MLAAGIGIPIMATLNAGLGQRLASPVAASAVLFAGAFALAAIVLAVFGQPPSVARFAATPPVYYLGAFFTVFYILAITYAGPKIGIGNAVFFVLLGQMVAASVIDHFGLWGAIVTPVTARRIIGLIVMTVGVYLARKPTA</sequence>
<reference evidence="2 3" key="1">
    <citation type="journal article" date="2019" name="Environ. Microbiol.">
        <title>Species interactions and distinct microbial communities in high Arctic permafrost affected cryosols are associated with the CH4 and CO2 gas fluxes.</title>
        <authorList>
            <person name="Altshuler I."/>
            <person name="Hamel J."/>
            <person name="Turney S."/>
            <person name="Magnuson E."/>
            <person name="Levesque R."/>
            <person name="Greer C."/>
            <person name="Whyte L.G."/>
        </authorList>
    </citation>
    <scope>NUCLEOTIDE SEQUENCE [LARGE SCALE GENOMIC DNA]</scope>
    <source>
        <strain evidence="2 3">S5.1</strain>
    </source>
</reference>
<keyword evidence="1" id="KW-0472">Membrane</keyword>
<feature type="transmembrane region" description="Helical" evidence="1">
    <location>
        <begin position="89"/>
        <end position="113"/>
    </location>
</feature>
<keyword evidence="3" id="KW-1185">Reference proteome</keyword>
<dbReference type="GO" id="GO:0005886">
    <property type="term" value="C:plasma membrane"/>
    <property type="evidence" value="ECO:0007669"/>
    <property type="project" value="TreeGrafter"/>
</dbReference>
<protein>
    <submittedName>
        <fullName evidence="2">DMT family transporter</fullName>
    </submittedName>
</protein>
<evidence type="ECO:0000313" key="2">
    <source>
        <dbReference type="EMBL" id="TPG10977.1"/>
    </source>
</evidence>
<feature type="transmembrane region" description="Helical" evidence="1">
    <location>
        <begin position="119"/>
        <end position="135"/>
    </location>
</feature>
<keyword evidence="1" id="KW-1133">Transmembrane helix</keyword>
<comment type="caution">
    <text evidence="2">The sequence shown here is derived from an EMBL/GenBank/DDBJ whole genome shotgun (WGS) entry which is preliminary data.</text>
</comment>
<dbReference type="PANTHER" id="PTHR34821">
    <property type="entry name" value="INNER MEMBRANE PROTEIN YDCZ"/>
    <property type="match status" value="1"/>
</dbReference>
<dbReference type="PANTHER" id="PTHR34821:SF2">
    <property type="entry name" value="INNER MEMBRANE PROTEIN YDCZ"/>
    <property type="match status" value="1"/>
</dbReference>
<accession>A0A502CCT9</accession>
<feature type="transmembrane region" description="Helical" evidence="1">
    <location>
        <begin position="26"/>
        <end position="47"/>
    </location>
</feature>
<dbReference type="Pfam" id="PF04657">
    <property type="entry name" value="DMT_YdcZ"/>
    <property type="match status" value="1"/>
</dbReference>
<proteinExistence type="predicted"/>
<gene>
    <name evidence="2" type="ORF">EAH84_11695</name>
</gene>
<dbReference type="AlphaFoldDB" id="A0A502CCT9"/>
<dbReference type="OrthoDB" id="370053at2"/>
<dbReference type="EMBL" id="RCZK01000009">
    <property type="protein sequence ID" value="TPG10977.1"/>
    <property type="molecule type" value="Genomic_DNA"/>
</dbReference>
<keyword evidence="1" id="KW-0812">Transmembrane</keyword>
<dbReference type="Proteomes" id="UP000318413">
    <property type="component" value="Unassembled WGS sequence"/>
</dbReference>
<evidence type="ECO:0000256" key="1">
    <source>
        <dbReference type="SAM" id="Phobius"/>
    </source>
</evidence>
<name>A0A502CCT9_9SPHN</name>
<dbReference type="InterPro" id="IPR006750">
    <property type="entry name" value="YdcZ"/>
</dbReference>
<evidence type="ECO:0000313" key="3">
    <source>
        <dbReference type="Proteomes" id="UP000318413"/>
    </source>
</evidence>